<evidence type="ECO:0000313" key="2">
    <source>
        <dbReference type="Proteomes" id="UP000287651"/>
    </source>
</evidence>
<sequence length="86" mass="9755">MLAYKFWCHSIHKQAFLIQFMKQVGGRWEEVSPCLEAGRCGAESRVAAAVYGGRRGITLVSHGNCGMQEGVMLERKLPHWLVDHKR</sequence>
<reference evidence="1 2" key="1">
    <citation type="journal article" date="2014" name="Agronomy (Basel)">
        <title>A Draft Genome Sequence for Ensete ventricosum, the Drought-Tolerant Tree Against Hunger.</title>
        <authorList>
            <person name="Harrison J."/>
            <person name="Moore K.A."/>
            <person name="Paszkiewicz K."/>
            <person name="Jones T."/>
            <person name="Grant M."/>
            <person name="Ambacheew D."/>
            <person name="Muzemil S."/>
            <person name="Studholme D.J."/>
        </authorList>
    </citation>
    <scope>NUCLEOTIDE SEQUENCE [LARGE SCALE GENOMIC DNA]</scope>
</reference>
<evidence type="ECO:0000313" key="1">
    <source>
        <dbReference type="EMBL" id="RRT50078.1"/>
    </source>
</evidence>
<dbReference type="Proteomes" id="UP000287651">
    <property type="component" value="Unassembled WGS sequence"/>
</dbReference>
<name>A0A426YEC7_ENSVE</name>
<dbReference type="EMBL" id="AMZH03012968">
    <property type="protein sequence ID" value="RRT50078.1"/>
    <property type="molecule type" value="Genomic_DNA"/>
</dbReference>
<gene>
    <name evidence="1" type="ORF">B296_00025247</name>
</gene>
<accession>A0A426YEC7</accession>
<organism evidence="1 2">
    <name type="scientific">Ensete ventricosum</name>
    <name type="common">Abyssinian banana</name>
    <name type="synonym">Musa ensete</name>
    <dbReference type="NCBI Taxonomy" id="4639"/>
    <lineage>
        <taxon>Eukaryota</taxon>
        <taxon>Viridiplantae</taxon>
        <taxon>Streptophyta</taxon>
        <taxon>Embryophyta</taxon>
        <taxon>Tracheophyta</taxon>
        <taxon>Spermatophyta</taxon>
        <taxon>Magnoliopsida</taxon>
        <taxon>Liliopsida</taxon>
        <taxon>Zingiberales</taxon>
        <taxon>Musaceae</taxon>
        <taxon>Ensete</taxon>
    </lineage>
</organism>
<dbReference type="AlphaFoldDB" id="A0A426YEC7"/>
<comment type="caution">
    <text evidence="1">The sequence shown here is derived from an EMBL/GenBank/DDBJ whole genome shotgun (WGS) entry which is preliminary data.</text>
</comment>
<proteinExistence type="predicted"/>
<protein>
    <submittedName>
        <fullName evidence="1">Uncharacterized protein</fullName>
    </submittedName>
</protein>